<gene>
    <name evidence="3" type="ORF">JGS22_008960</name>
</gene>
<proteinExistence type="predicted"/>
<feature type="compositionally biased region" description="Basic and acidic residues" evidence="1">
    <location>
        <begin position="65"/>
        <end position="101"/>
    </location>
</feature>
<dbReference type="Proteomes" id="UP000694501">
    <property type="component" value="Unassembled WGS sequence"/>
</dbReference>
<dbReference type="AlphaFoldDB" id="A0A949JK86"/>
<feature type="signal peptide" evidence="2">
    <location>
        <begin position="1"/>
        <end position="42"/>
    </location>
</feature>
<protein>
    <recommendedName>
        <fullName evidence="5">Secreted protein</fullName>
    </recommendedName>
</protein>
<evidence type="ECO:0000313" key="4">
    <source>
        <dbReference type="Proteomes" id="UP000694501"/>
    </source>
</evidence>
<evidence type="ECO:0000256" key="2">
    <source>
        <dbReference type="SAM" id="SignalP"/>
    </source>
</evidence>
<accession>A0A949JK86</accession>
<dbReference type="RefSeq" id="WP_211042272.1">
    <property type="nucleotide sequence ID" value="NZ_JAELVF020000001.1"/>
</dbReference>
<reference evidence="3" key="1">
    <citation type="submission" date="2021-06" db="EMBL/GenBank/DDBJ databases">
        <title>Sequencing of actinobacteria type strains.</title>
        <authorList>
            <person name="Nguyen G.-S."/>
            <person name="Wentzel A."/>
        </authorList>
    </citation>
    <scope>NUCLEOTIDE SEQUENCE</scope>
    <source>
        <strain evidence="3">P38-E01</strain>
    </source>
</reference>
<feature type="compositionally biased region" description="Low complexity" evidence="1">
    <location>
        <begin position="130"/>
        <end position="142"/>
    </location>
</feature>
<name>A0A949JK86_9ACTN</name>
<dbReference type="EMBL" id="JAELVF020000001">
    <property type="protein sequence ID" value="MBU7597744.1"/>
    <property type="molecule type" value="Genomic_DNA"/>
</dbReference>
<feature type="chain" id="PRO_5037313836" description="Secreted protein" evidence="2">
    <location>
        <begin position="43"/>
        <end position="173"/>
    </location>
</feature>
<organism evidence="3 4">
    <name type="scientific">Streptomyces tardus</name>
    <dbReference type="NCBI Taxonomy" id="2780544"/>
    <lineage>
        <taxon>Bacteria</taxon>
        <taxon>Bacillati</taxon>
        <taxon>Actinomycetota</taxon>
        <taxon>Actinomycetes</taxon>
        <taxon>Kitasatosporales</taxon>
        <taxon>Streptomycetaceae</taxon>
        <taxon>Streptomyces</taxon>
    </lineage>
</organism>
<comment type="caution">
    <text evidence="3">The sequence shown here is derived from an EMBL/GenBank/DDBJ whole genome shotgun (WGS) entry which is preliminary data.</text>
</comment>
<sequence length="173" mass="17680">MNIAGDRTRRAKPAFAARSRLAFAALLAALLGLGVAPQTAYAAQTALATTASASASAPASAEQHLGGDEGRAQERDRIERDRIERDSTGQERSERHSEQLRHSPVATTVPGTLPYAPREQHGPGGPGGLLPPAAHQHLPAQPGIAAEDVPSLLPGSAGGALPDVRGPPGAPGH</sequence>
<evidence type="ECO:0000256" key="1">
    <source>
        <dbReference type="SAM" id="MobiDB-lite"/>
    </source>
</evidence>
<evidence type="ECO:0000313" key="3">
    <source>
        <dbReference type="EMBL" id="MBU7597744.1"/>
    </source>
</evidence>
<feature type="region of interest" description="Disordered" evidence="1">
    <location>
        <begin position="54"/>
        <end position="173"/>
    </location>
</feature>
<keyword evidence="4" id="KW-1185">Reference proteome</keyword>
<keyword evidence="2" id="KW-0732">Signal</keyword>
<evidence type="ECO:0008006" key="5">
    <source>
        <dbReference type="Google" id="ProtNLM"/>
    </source>
</evidence>